<organism evidence="3 4">
    <name type="scientific">Leptotrombidium deliense</name>
    <dbReference type="NCBI Taxonomy" id="299467"/>
    <lineage>
        <taxon>Eukaryota</taxon>
        <taxon>Metazoa</taxon>
        <taxon>Ecdysozoa</taxon>
        <taxon>Arthropoda</taxon>
        <taxon>Chelicerata</taxon>
        <taxon>Arachnida</taxon>
        <taxon>Acari</taxon>
        <taxon>Acariformes</taxon>
        <taxon>Trombidiformes</taxon>
        <taxon>Prostigmata</taxon>
        <taxon>Anystina</taxon>
        <taxon>Parasitengona</taxon>
        <taxon>Trombiculoidea</taxon>
        <taxon>Trombiculidae</taxon>
        <taxon>Leptotrombidium</taxon>
    </lineage>
</organism>
<dbReference type="Gene3D" id="1.25.40.180">
    <property type="match status" value="1"/>
</dbReference>
<evidence type="ECO:0000259" key="2">
    <source>
        <dbReference type="SMART" id="SM00543"/>
    </source>
</evidence>
<dbReference type="SUPFAM" id="SSF48371">
    <property type="entry name" value="ARM repeat"/>
    <property type="match status" value="1"/>
</dbReference>
<keyword evidence="4" id="KW-1185">Reference proteome</keyword>
<keyword evidence="1" id="KW-0175">Coiled coil</keyword>
<reference evidence="3 4" key="1">
    <citation type="journal article" date="2018" name="Gigascience">
        <title>Genomes of trombidid mites reveal novel predicted allergens and laterally-transferred genes associated with secondary metabolism.</title>
        <authorList>
            <person name="Dong X."/>
            <person name="Chaisiri K."/>
            <person name="Xia D."/>
            <person name="Armstrong S.D."/>
            <person name="Fang Y."/>
            <person name="Donnelly M.J."/>
            <person name="Kadowaki T."/>
            <person name="McGarry J.W."/>
            <person name="Darby A.C."/>
            <person name="Makepeace B.L."/>
        </authorList>
    </citation>
    <scope>NUCLEOTIDE SEQUENCE [LARGE SCALE GENOMIC DNA]</scope>
    <source>
        <strain evidence="3">UoL-UT</strain>
    </source>
</reference>
<dbReference type="OrthoDB" id="27832at2759"/>
<dbReference type="PANTHER" id="PTHR12839">
    <property type="entry name" value="NONSENSE-MEDIATED MRNA DECAY PROTEIN 2 UP-FRAMESHIFT SUPPRESSOR 2"/>
    <property type="match status" value="1"/>
</dbReference>
<proteinExistence type="predicted"/>
<dbReference type="VEuPathDB" id="VectorBase:LDEU008949"/>
<dbReference type="InterPro" id="IPR003890">
    <property type="entry name" value="MIF4G-like_typ-3"/>
</dbReference>
<dbReference type="InterPro" id="IPR016024">
    <property type="entry name" value="ARM-type_fold"/>
</dbReference>
<feature type="coiled-coil region" evidence="1">
    <location>
        <begin position="15"/>
        <end position="42"/>
    </location>
</feature>
<dbReference type="AlphaFoldDB" id="A0A443S6C7"/>
<dbReference type="Proteomes" id="UP000288716">
    <property type="component" value="Unassembled WGS sequence"/>
</dbReference>
<dbReference type="SMART" id="SM00543">
    <property type="entry name" value="MIF4G"/>
    <property type="match status" value="1"/>
</dbReference>
<dbReference type="GO" id="GO:0000184">
    <property type="term" value="P:nuclear-transcribed mRNA catabolic process, nonsense-mediated decay"/>
    <property type="evidence" value="ECO:0007669"/>
    <property type="project" value="InterPro"/>
</dbReference>
<accession>A0A443S6C7</accession>
<protein>
    <submittedName>
        <fullName evidence="3">Regulator of nonsense transcripts 2-like protein</fullName>
    </submittedName>
</protein>
<evidence type="ECO:0000313" key="4">
    <source>
        <dbReference type="Proteomes" id="UP000288716"/>
    </source>
</evidence>
<dbReference type="GO" id="GO:0005737">
    <property type="term" value="C:cytoplasm"/>
    <property type="evidence" value="ECO:0007669"/>
    <property type="project" value="TreeGrafter"/>
</dbReference>
<feature type="domain" description="MIF4G" evidence="2">
    <location>
        <begin position="66"/>
        <end position="230"/>
    </location>
</feature>
<dbReference type="GO" id="GO:0003723">
    <property type="term" value="F:RNA binding"/>
    <property type="evidence" value="ECO:0007669"/>
    <property type="project" value="InterPro"/>
</dbReference>
<dbReference type="STRING" id="299467.A0A443S6C7"/>
<dbReference type="PANTHER" id="PTHR12839:SF7">
    <property type="entry name" value="REGULATOR OF NONSENSE TRANSCRIPTS 2"/>
    <property type="match status" value="1"/>
</dbReference>
<evidence type="ECO:0000256" key="1">
    <source>
        <dbReference type="SAM" id="Coils"/>
    </source>
</evidence>
<name>A0A443S6C7_9ACAR</name>
<sequence length="231" mass="26456">METTEESKEEHILKIGENEEEKAQLEAYRKDFEERLQTKSDQRKANDKESIKYPEDSFFVKLDSSVKKNSAFVKKLKNMTEAQKDSILKDMNSLNLSKYISEVASAVVEAKLKMSDIPMAIKICSLLHQRYPDFSVQLMESWNKVLPKKLADVQNINPSKMRIDLRLLSELVSSGIFKPREGLPVLGNLLTLLTTSDKENHNHLNILLTFCRHCGDDYAGLVPRKILILSK</sequence>
<feature type="non-terminal residue" evidence="3">
    <location>
        <position position="231"/>
    </location>
</feature>
<dbReference type="InterPro" id="IPR039762">
    <property type="entry name" value="Nmd2/UPF2"/>
</dbReference>
<dbReference type="Pfam" id="PF02854">
    <property type="entry name" value="MIF4G"/>
    <property type="match status" value="1"/>
</dbReference>
<dbReference type="GO" id="GO:0035145">
    <property type="term" value="C:exon-exon junction complex"/>
    <property type="evidence" value="ECO:0007669"/>
    <property type="project" value="TreeGrafter"/>
</dbReference>
<evidence type="ECO:0000313" key="3">
    <source>
        <dbReference type="EMBL" id="RWS23092.1"/>
    </source>
</evidence>
<comment type="caution">
    <text evidence="3">The sequence shown here is derived from an EMBL/GenBank/DDBJ whole genome shotgun (WGS) entry which is preliminary data.</text>
</comment>
<dbReference type="EMBL" id="NCKV01007155">
    <property type="protein sequence ID" value="RWS23092.1"/>
    <property type="molecule type" value="Genomic_DNA"/>
</dbReference>
<gene>
    <name evidence="3" type="ORF">B4U80_05104</name>
</gene>